<dbReference type="GO" id="GO:0000156">
    <property type="term" value="F:phosphorelay response regulator activity"/>
    <property type="evidence" value="ECO:0007669"/>
    <property type="project" value="InterPro"/>
</dbReference>
<reference evidence="4" key="2">
    <citation type="submission" date="2020-09" db="EMBL/GenBank/DDBJ databases">
        <authorList>
            <person name="Sun Q."/>
            <person name="Kim S."/>
        </authorList>
    </citation>
    <scope>NUCLEOTIDE SEQUENCE</scope>
    <source>
        <strain evidence="4">KCTC 23224</strain>
    </source>
</reference>
<dbReference type="PANTHER" id="PTHR37299:SF1">
    <property type="entry name" value="STAGE 0 SPORULATION PROTEIN A HOMOLOG"/>
    <property type="match status" value="1"/>
</dbReference>
<dbReference type="SMART" id="SM00448">
    <property type="entry name" value="REC"/>
    <property type="match status" value="1"/>
</dbReference>
<dbReference type="Proteomes" id="UP000642809">
    <property type="component" value="Unassembled WGS sequence"/>
</dbReference>
<keyword evidence="5" id="KW-1185">Reference proteome</keyword>
<keyword evidence="4" id="KW-0238">DNA-binding</keyword>
<dbReference type="Pfam" id="PF00072">
    <property type="entry name" value="Response_reg"/>
    <property type="match status" value="1"/>
</dbReference>
<dbReference type="EMBL" id="BMYF01000001">
    <property type="protein sequence ID" value="GHB24790.1"/>
    <property type="molecule type" value="Genomic_DNA"/>
</dbReference>
<dbReference type="PANTHER" id="PTHR37299">
    <property type="entry name" value="TRANSCRIPTIONAL REGULATOR-RELATED"/>
    <property type="match status" value="1"/>
</dbReference>
<keyword evidence="1" id="KW-0597">Phosphoprotein</keyword>
<dbReference type="InterPro" id="IPR011006">
    <property type="entry name" value="CheY-like_superfamily"/>
</dbReference>
<feature type="domain" description="HTH LytTR-type" evidence="3">
    <location>
        <begin position="147"/>
        <end position="256"/>
    </location>
</feature>
<dbReference type="Gene3D" id="3.40.50.2300">
    <property type="match status" value="1"/>
</dbReference>
<dbReference type="InterPro" id="IPR046947">
    <property type="entry name" value="LytR-like"/>
</dbReference>
<name>A0A8J3CUY0_9BACT</name>
<comment type="caution">
    <text evidence="4">The sequence shown here is derived from an EMBL/GenBank/DDBJ whole genome shotgun (WGS) entry which is preliminary data.</text>
</comment>
<evidence type="ECO:0000256" key="1">
    <source>
        <dbReference type="PROSITE-ProRule" id="PRU00169"/>
    </source>
</evidence>
<protein>
    <submittedName>
        <fullName evidence="4">DNA-binding response regulator</fullName>
    </submittedName>
</protein>
<reference evidence="4" key="1">
    <citation type="journal article" date="2014" name="Int. J. Syst. Evol. Microbiol.">
        <title>Complete genome sequence of Corynebacterium casei LMG S-19264T (=DSM 44701T), isolated from a smear-ripened cheese.</title>
        <authorList>
            <consortium name="US DOE Joint Genome Institute (JGI-PGF)"/>
            <person name="Walter F."/>
            <person name="Albersmeier A."/>
            <person name="Kalinowski J."/>
            <person name="Ruckert C."/>
        </authorList>
    </citation>
    <scope>NUCLEOTIDE SEQUENCE</scope>
    <source>
        <strain evidence="4">KCTC 23224</strain>
    </source>
</reference>
<accession>A0A8J3CUY0</accession>
<evidence type="ECO:0000259" key="2">
    <source>
        <dbReference type="PROSITE" id="PS50110"/>
    </source>
</evidence>
<proteinExistence type="predicted"/>
<dbReference type="PROSITE" id="PS50930">
    <property type="entry name" value="HTH_LYTTR"/>
    <property type="match status" value="1"/>
</dbReference>
<dbReference type="Gene3D" id="2.40.50.1020">
    <property type="entry name" value="LytTr DNA-binding domain"/>
    <property type="match status" value="1"/>
</dbReference>
<gene>
    <name evidence="4" type="ORF">GCM10008106_01910</name>
</gene>
<dbReference type="GO" id="GO:0003677">
    <property type="term" value="F:DNA binding"/>
    <property type="evidence" value="ECO:0007669"/>
    <property type="project" value="UniProtKB-KW"/>
</dbReference>
<organism evidence="4 5">
    <name type="scientific">Mongoliitalea lutea</name>
    <dbReference type="NCBI Taxonomy" id="849756"/>
    <lineage>
        <taxon>Bacteria</taxon>
        <taxon>Pseudomonadati</taxon>
        <taxon>Bacteroidota</taxon>
        <taxon>Cytophagia</taxon>
        <taxon>Cytophagales</taxon>
        <taxon>Cyclobacteriaceae</taxon>
        <taxon>Mongoliitalea</taxon>
    </lineage>
</organism>
<dbReference type="AlphaFoldDB" id="A0A8J3CUY0"/>
<dbReference type="RefSeq" id="WP_189578491.1">
    <property type="nucleotide sequence ID" value="NZ_BMYF01000001.1"/>
</dbReference>
<feature type="domain" description="Response regulatory" evidence="2">
    <location>
        <begin position="2"/>
        <end position="115"/>
    </location>
</feature>
<dbReference type="InterPro" id="IPR001789">
    <property type="entry name" value="Sig_transdc_resp-reg_receiver"/>
</dbReference>
<dbReference type="PROSITE" id="PS50110">
    <property type="entry name" value="RESPONSE_REGULATORY"/>
    <property type="match status" value="1"/>
</dbReference>
<evidence type="ECO:0000313" key="4">
    <source>
        <dbReference type="EMBL" id="GHB24790.1"/>
    </source>
</evidence>
<evidence type="ECO:0000313" key="5">
    <source>
        <dbReference type="Proteomes" id="UP000642809"/>
    </source>
</evidence>
<sequence>MKIAIVEDEPFTKKRIQTIITQHYPHAQIVSTGQTLEELSLILGRQQEIDLLFCDLHLADGLSFDVLKVFEISIPIVFITAYDQYALQSFDHNCIDYLLKPIEEERLILALEKASKFIRDTQKPVIAPEILHQIFHGYQNKIYKQRFLAKYGNKIKLISVKDIAYFFTENSVTYLVCSGESKKYIVDYSLQELEEQLLNPLEFYRINRSSIVSLDYLQEMKPYQNGRLQLSLNSPAFTDLIVSREKVNQFKEWINK</sequence>
<dbReference type="Pfam" id="PF04397">
    <property type="entry name" value="LytTR"/>
    <property type="match status" value="1"/>
</dbReference>
<feature type="modified residue" description="4-aspartylphosphate" evidence="1">
    <location>
        <position position="55"/>
    </location>
</feature>
<dbReference type="SMART" id="SM00850">
    <property type="entry name" value="LytTR"/>
    <property type="match status" value="1"/>
</dbReference>
<dbReference type="InterPro" id="IPR007492">
    <property type="entry name" value="LytTR_DNA-bd_dom"/>
</dbReference>
<dbReference type="SUPFAM" id="SSF52172">
    <property type="entry name" value="CheY-like"/>
    <property type="match status" value="1"/>
</dbReference>
<evidence type="ECO:0000259" key="3">
    <source>
        <dbReference type="PROSITE" id="PS50930"/>
    </source>
</evidence>